<keyword evidence="4" id="KW-0788">Thiol protease</keyword>
<dbReference type="GO" id="GO:0006508">
    <property type="term" value="P:proteolysis"/>
    <property type="evidence" value="ECO:0007669"/>
    <property type="project" value="UniProtKB-KW"/>
</dbReference>
<dbReference type="InterPro" id="IPR009045">
    <property type="entry name" value="Zn_M74/Hedgehog-like"/>
</dbReference>
<dbReference type="Gene3D" id="3.90.1720.10">
    <property type="entry name" value="endopeptidase domain like (from Nostoc punctiforme)"/>
    <property type="match status" value="1"/>
</dbReference>
<keyword evidence="2" id="KW-0645">Protease</keyword>
<dbReference type="EMBL" id="NVUK01000009">
    <property type="protein sequence ID" value="PCI78026.1"/>
    <property type="molecule type" value="Genomic_DNA"/>
</dbReference>
<evidence type="ECO:0000313" key="7">
    <source>
        <dbReference type="EMBL" id="PCI78026.1"/>
    </source>
</evidence>
<dbReference type="InterPro" id="IPR038765">
    <property type="entry name" value="Papain-like_cys_pep_sf"/>
</dbReference>
<dbReference type="Pfam" id="PF00877">
    <property type="entry name" value="NLPC_P60"/>
    <property type="match status" value="1"/>
</dbReference>
<dbReference type="Pfam" id="PF13539">
    <property type="entry name" value="Peptidase_M15_4"/>
    <property type="match status" value="1"/>
</dbReference>
<evidence type="ECO:0000256" key="1">
    <source>
        <dbReference type="ARBA" id="ARBA00007074"/>
    </source>
</evidence>
<dbReference type="Gene3D" id="3.30.1380.10">
    <property type="match status" value="1"/>
</dbReference>
<dbReference type="AlphaFoldDB" id="A0A2A4X697"/>
<sequence length="497" mass="55967">MNLKKQIFSFFLVTLTLFLPFRAVHAHTLKPCAKESKFLINVPVLNLHEECNENSPFVSQGIYGHTVQIIKHLDNGWALIETEDAYQGLGQTKYLIADDPVWKTSTHQVRVNSVAALLYPCPDTAGPALMSLPFGARCVLYEDLDSNSERWQKVSLLDGTRVWVQRGDVETPKTRTLEEMFNLSYRFLERPYIWGGTSSKGFDCSGYVQTLAKSMGIILPRDSRPQAGSNQLAEVTGPAQIGDITFWANLGKTRITHVGIYCEEGNSIHSSVKNPRPGVAINTLPHHSLVKAKRFKEISYSSTISPITPEVSEKMTHSWQNNNPIPLQDLCYIQLNHWGFDGCVHEGEIIVHKSVAGEVTEIFEELFANQYPIEKMLLVDAYSADDALSCEDNNSSCFCSRPAVGKNSWSFHSFGLAIDINPLLNPYQRKGKVIPSNAKPFLDRSLPCKGIITTDDLCYQAFINRGWRWGGHWEIERDEIGCNDYQHFYKEIEGTTP</sequence>
<dbReference type="PANTHER" id="PTHR47053:SF1">
    <property type="entry name" value="MUREIN DD-ENDOPEPTIDASE MEPH-RELATED"/>
    <property type="match status" value="1"/>
</dbReference>
<dbReference type="InterPro" id="IPR000064">
    <property type="entry name" value="NLP_P60_dom"/>
</dbReference>
<gene>
    <name evidence="7" type="ORF">COB21_01660</name>
</gene>
<evidence type="ECO:0000256" key="4">
    <source>
        <dbReference type="ARBA" id="ARBA00022807"/>
    </source>
</evidence>
<dbReference type="GO" id="GO:0008234">
    <property type="term" value="F:cysteine-type peptidase activity"/>
    <property type="evidence" value="ECO:0007669"/>
    <property type="project" value="UniProtKB-KW"/>
</dbReference>
<feature type="chain" id="PRO_5012833819" description="NlpC/P60 domain-containing protein" evidence="5">
    <location>
        <begin position="27"/>
        <end position="497"/>
    </location>
</feature>
<name>A0A2A4X697_UNCAE</name>
<reference evidence="8" key="1">
    <citation type="submission" date="2017-08" db="EMBL/GenBank/DDBJ databases">
        <title>A dynamic microbial community with high functional redundancy inhabits the cold, oxic subseafloor aquifer.</title>
        <authorList>
            <person name="Tully B.J."/>
            <person name="Wheat C.G."/>
            <person name="Glazer B.T."/>
            <person name="Huber J.A."/>
        </authorList>
    </citation>
    <scope>NUCLEOTIDE SEQUENCE [LARGE SCALE GENOMIC DNA]</scope>
</reference>
<proteinExistence type="inferred from homology"/>
<evidence type="ECO:0000313" key="8">
    <source>
        <dbReference type="Proteomes" id="UP000218775"/>
    </source>
</evidence>
<accession>A0A2A4X697</accession>
<evidence type="ECO:0000256" key="5">
    <source>
        <dbReference type="SAM" id="SignalP"/>
    </source>
</evidence>
<dbReference type="InterPro" id="IPR039561">
    <property type="entry name" value="Peptidase_M15C"/>
</dbReference>
<dbReference type="InterPro" id="IPR051202">
    <property type="entry name" value="Peptidase_C40"/>
</dbReference>
<dbReference type="Gene3D" id="2.30.30.40">
    <property type="entry name" value="SH3 Domains"/>
    <property type="match status" value="1"/>
</dbReference>
<evidence type="ECO:0000256" key="3">
    <source>
        <dbReference type="ARBA" id="ARBA00022801"/>
    </source>
</evidence>
<dbReference type="PANTHER" id="PTHR47053">
    <property type="entry name" value="MUREIN DD-ENDOPEPTIDASE MEPH-RELATED"/>
    <property type="match status" value="1"/>
</dbReference>
<evidence type="ECO:0000256" key="2">
    <source>
        <dbReference type="ARBA" id="ARBA00022670"/>
    </source>
</evidence>
<dbReference type="SUPFAM" id="SSF55166">
    <property type="entry name" value="Hedgehog/DD-peptidase"/>
    <property type="match status" value="1"/>
</dbReference>
<dbReference type="PROSITE" id="PS51935">
    <property type="entry name" value="NLPC_P60"/>
    <property type="match status" value="1"/>
</dbReference>
<dbReference type="Proteomes" id="UP000218775">
    <property type="component" value="Unassembled WGS sequence"/>
</dbReference>
<keyword evidence="3" id="KW-0378">Hydrolase</keyword>
<organism evidence="7 8">
    <name type="scientific">Aerophobetes bacterium</name>
    <dbReference type="NCBI Taxonomy" id="2030807"/>
    <lineage>
        <taxon>Bacteria</taxon>
        <taxon>Candidatus Aerophobota</taxon>
    </lineage>
</organism>
<evidence type="ECO:0000259" key="6">
    <source>
        <dbReference type="PROSITE" id="PS51935"/>
    </source>
</evidence>
<comment type="similarity">
    <text evidence="1">Belongs to the peptidase C40 family.</text>
</comment>
<feature type="signal peptide" evidence="5">
    <location>
        <begin position="1"/>
        <end position="26"/>
    </location>
</feature>
<keyword evidence="5" id="KW-0732">Signal</keyword>
<comment type="caution">
    <text evidence="7">The sequence shown here is derived from an EMBL/GenBank/DDBJ whole genome shotgun (WGS) entry which is preliminary data.</text>
</comment>
<dbReference type="SUPFAM" id="SSF54001">
    <property type="entry name" value="Cysteine proteinases"/>
    <property type="match status" value="1"/>
</dbReference>
<feature type="domain" description="NlpC/P60" evidence="6">
    <location>
        <begin position="174"/>
        <end position="302"/>
    </location>
</feature>
<protein>
    <recommendedName>
        <fullName evidence="6">NlpC/P60 domain-containing protein</fullName>
    </recommendedName>
</protein>